<dbReference type="AlphaFoldDB" id="G2PR61"/>
<gene>
    <name evidence="1" type="ordered locus">Murru_0186</name>
</gene>
<dbReference type="Proteomes" id="UP000008908">
    <property type="component" value="Chromosome"/>
</dbReference>
<organism evidence="1 2">
    <name type="scientific">Allomuricauda ruestringensis (strain DSM 13258 / CIP 107369 / LMG 19739 / B1)</name>
    <name type="common">Muricauda ruestringensis</name>
    <dbReference type="NCBI Taxonomy" id="886377"/>
    <lineage>
        <taxon>Bacteria</taxon>
        <taxon>Pseudomonadati</taxon>
        <taxon>Bacteroidota</taxon>
        <taxon>Flavobacteriia</taxon>
        <taxon>Flavobacteriales</taxon>
        <taxon>Flavobacteriaceae</taxon>
        <taxon>Flagellimonas</taxon>
    </lineage>
</organism>
<dbReference type="EMBL" id="CP002999">
    <property type="protein sequence ID" value="AEM69242.1"/>
    <property type="molecule type" value="Genomic_DNA"/>
</dbReference>
<reference evidence="1 2" key="2">
    <citation type="journal article" date="2012" name="Stand. Genomic Sci.">
        <title>Complete genome sequence of the facultatively anaerobic, appendaged bacterium Muricauda ruestringensis type strain (B1(T)).</title>
        <authorList>
            <person name="Huntemann M."/>
            <person name="Teshima H."/>
            <person name="Lapidus A."/>
            <person name="Nolan M."/>
            <person name="Lucas S."/>
            <person name="Hammon N."/>
            <person name="Deshpande S."/>
            <person name="Cheng J.F."/>
            <person name="Tapia R."/>
            <person name="Goodwin L.A."/>
            <person name="Pitluck S."/>
            <person name="Liolios K."/>
            <person name="Pagani I."/>
            <person name="Ivanova N."/>
            <person name="Mavromatis K."/>
            <person name="Mikhailova N."/>
            <person name="Pati A."/>
            <person name="Chen A."/>
            <person name="Palaniappan K."/>
            <person name="Land M."/>
            <person name="Hauser L."/>
            <person name="Pan C."/>
            <person name="Brambilla E.M."/>
            <person name="Rohde M."/>
            <person name="Spring S."/>
            <person name="Goker M."/>
            <person name="Detter J.C."/>
            <person name="Bristow J."/>
            <person name="Eisen J.A."/>
            <person name="Markowitz V."/>
            <person name="Hugenholtz P."/>
            <person name="Kyrpides N.C."/>
            <person name="Klenk H.P."/>
            <person name="Woyke T."/>
        </authorList>
    </citation>
    <scope>NUCLEOTIDE SEQUENCE [LARGE SCALE GENOMIC DNA]</scope>
    <source>
        <strain evidence="2">DSM 13258 / LMG 19739 / B1</strain>
    </source>
</reference>
<dbReference type="KEGG" id="mrs:Murru_0186"/>
<sequence>MHNSFNGQQTTIVEVFRTSVTTIEKAEFLLDKLQKEFPCCEINFDLEDCDNILRVATAENTMDTAPIVKLVKKYQEDIQVLPDEIPIKVKGIDTYPQWNI</sequence>
<dbReference type="STRING" id="886377.Murru_0186"/>
<dbReference type="RefSeq" id="WP_014031526.1">
    <property type="nucleotide sequence ID" value="NC_015945.1"/>
</dbReference>
<accession>G2PR61</accession>
<keyword evidence="2" id="KW-1185">Reference proteome</keyword>
<name>G2PR61_ALLRU</name>
<evidence type="ECO:0000313" key="1">
    <source>
        <dbReference type="EMBL" id="AEM69242.1"/>
    </source>
</evidence>
<protein>
    <submittedName>
        <fullName evidence="1">Uncharacterized protein</fullName>
    </submittedName>
</protein>
<proteinExistence type="predicted"/>
<dbReference type="HOGENOM" id="CLU_134973_7_0_10"/>
<dbReference type="OrthoDB" id="1036397at2"/>
<evidence type="ECO:0000313" key="2">
    <source>
        <dbReference type="Proteomes" id="UP000008908"/>
    </source>
</evidence>
<reference evidence="2" key="1">
    <citation type="submission" date="2011-08" db="EMBL/GenBank/DDBJ databases">
        <title>The complete genome of Muricauda ruestringensis DSM 13258.</title>
        <authorList>
            <person name="Lucas S."/>
            <person name="Han J."/>
            <person name="Lapidus A."/>
            <person name="Bruce D."/>
            <person name="Goodwin L."/>
            <person name="Pitluck S."/>
            <person name="Peters L."/>
            <person name="Kyrpides N."/>
            <person name="Mavromatis K."/>
            <person name="Ivanova N."/>
            <person name="Ovchinnikova G."/>
            <person name="Teshima H."/>
            <person name="Detter J.C."/>
            <person name="Tapia R."/>
            <person name="Han C."/>
            <person name="Land M."/>
            <person name="Hauser L."/>
            <person name="Markowitz V."/>
            <person name="Cheng J.-F."/>
            <person name="Hugenholtz P."/>
            <person name="Woyke T."/>
            <person name="Wu D."/>
            <person name="Spring S."/>
            <person name="Schroeder M."/>
            <person name="Brambilla E."/>
            <person name="Klenk H.-P."/>
            <person name="Eisen J.A."/>
        </authorList>
    </citation>
    <scope>NUCLEOTIDE SEQUENCE [LARGE SCALE GENOMIC DNA]</scope>
    <source>
        <strain evidence="2">DSM 13258 / LMG 19739 / B1</strain>
    </source>
</reference>